<evidence type="ECO:0000313" key="3">
    <source>
        <dbReference type="Proteomes" id="UP000005867"/>
    </source>
</evidence>
<dbReference type="EMBL" id="CP003098">
    <property type="protein sequence ID" value="AET33970.1"/>
    <property type="molecule type" value="Genomic_DNA"/>
</dbReference>
<organism evidence="2 3">
    <name type="scientific">Pyrobaculum ferrireducens</name>
    <dbReference type="NCBI Taxonomy" id="1104324"/>
    <lineage>
        <taxon>Archaea</taxon>
        <taxon>Thermoproteota</taxon>
        <taxon>Thermoprotei</taxon>
        <taxon>Thermoproteales</taxon>
        <taxon>Thermoproteaceae</taxon>
        <taxon>Pyrobaculum</taxon>
    </lineage>
</organism>
<dbReference type="AlphaFoldDB" id="G7VDJ1"/>
<protein>
    <recommendedName>
        <fullName evidence="1">C2H2-type domain-containing protein</fullName>
    </recommendedName>
</protein>
<dbReference type="InterPro" id="IPR013087">
    <property type="entry name" value="Znf_C2H2_type"/>
</dbReference>
<gene>
    <name evidence="2" type="ORF">P186_2586</name>
</gene>
<dbReference type="PROSITE" id="PS00028">
    <property type="entry name" value="ZINC_FINGER_C2H2_1"/>
    <property type="match status" value="1"/>
</dbReference>
<keyword evidence="3" id="KW-1185">Reference proteome</keyword>
<dbReference type="RefSeq" id="WP_014289795.1">
    <property type="nucleotide sequence ID" value="NC_016645.1"/>
</dbReference>
<reference evidence="2 3" key="1">
    <citation type="journal article" date="2012" name="J. Bacteriol.">
        <title>Complete genome sequence of strain 1860, a crenarchaeon of the genus pyrobaculum able to grow with various electron acceptors.</title>
        <authorList>
            <person name="Mardanov A.V."/>
            <person name="Gumerov V.M."/>
            <person name="Slobodkina G.B."/>
            <person name="Beletsky A.V."/>
            <person name="Bonch-Osmolovskaya E.A."/>
            <person name="Ravin N.V."/>
            <person name="Skryabin K.G."/>
        </authorList>
    </citation>
    <scope>NUCLEOTIDE SEQUENCE [LARGE SCALE GENOMIC DNA]</scope>
    <source>
        <strain evidence="2 3">1860</strain>
    </source>
</reference>
<dbReference type="eggNOG" id="arCOG10102">
    <property type="taxonomic scope" value="Archaea"/>
</dbReference>
<dbReference type="KEGG" id="pyr:P186_2586"/>
<proteinExistence type="predicted"/>
<dbReference type="Proteomes" id="UP000005867">
    <property type="component" value="Chromosome"/>
</dbReference>
<dbReference type="GeneID" id="11594187"/>
<dbReference type="HOGENOM" id="CLU_2985889_0_0_2"/>
<dbReference type="STRING" id="1104324.P186_2586"/>
<dbReference type="OrthoDB" id="23641at2157"/>
<sequence>MEIPQELASHLAAEVDQWDVPHIVCRRCGKKFFSLRDAALHIYHIHGVKIAQKYTGEQSS</sequence>
<feature type="domain" description="C2H2-type" evidence="1">
    <location>
        <begin position="25"/>
        <end position="46"/>
    </location>
</feature>
<evidence type="ECO:0000259" key="1">
    <source>
        <dbReference type="PROSITE" id="PS00028"/>
    </source>
</evidence>
<evidence type="ECO:0000313" key="2">
    <source>
        <dbReference type="EMBL" id="AET33970.1"/>
    </source>
</evidence>
<accession>G7VDJ1</accession>
<name>G7VDJ1_9CREN</name>
<dbReference type="BioCyc" id="PSP1104324:GJSN-2530-MONOMER"/>